<dbReference type="Pfam" id="PF03484">
    <property type="entry name" value="B5"/>
    <property type="match status" value="1"/>
</dbReference>
<evidence type="ECO:0000313" key="21">
    <source>
        <dbReference type="Proteomes" id="UP000248066"/>
    </source>
</evidence>
<comment type="subcellular location">
    <subcellularLocation>
        <location evidence="1 15">Cytoplasm</location>
    </subcellularLocation>
</comment>
<dbReference type="Gene3D" id="3.30.56.10">
    <property type="match status" value="2"/>
</dbReference>
<feature type="binding site" evidence="15">
    <location>
        <position position="468"/>
    </location>
    <ligand>
        <name>Mg(2+)</name>
        <dbReference type="ChEBI" id="CHEBI:18420"/>
        <note>shared with alpha subunit</note>
    </ligand>
</feature>
<dbReference type="InterPro" id="IPR009061">
    <property type="entry name" value="DNA-bd_dom_put_sf"/>
</dbReference>
<keyword evidence="8 15" id="KW-0547">Nucleotide-binding</keyword>
<accession>A0A2W0H5Y9</accession>
<dbReference type="GO" id="GO:0006432">
    <property type="term" value="P:phenylalanyl-tRNA aminoacylation"/>
    <property type="evidence" value="ECO:0007669"/>
    <property type="project" value="UniProtKB-UniRule"/>
</dbReference>
<keyword evidence="4 15" id="KW-0963">Cytoplasm</keyword>
<dbReference type="GO" id="GO:0016740">
    <property type="term" value="F:transferase activity"/>
    <property type="evidence" value="ECO:0007669"/>
    <property type="project" value="UniProtKB-ARBA"/>
</dbReference>
<feature type="binding site" evidence="15">
    <location>
        <position position="471"/>
    </location>
    <ligand>
        <name>Mg(2+)</name>
        <dbReference type="ChEBI" id="CHEBI:18420"/>
        <note>shared with alpha subunit</note>
    </ligand>
</feature>
<dbReference type="FunFam" id="3.30.56.10:FF:000002">
    <property type="entry name" value="Phenylalanine--tRNA ligase beta subunit"/>
    <property type="match status" value="1"/>
</dbReference>
<dbReference type="InterPro" id="IPR002547">
    <property type="entry name" value="tRNA-bd_dom"/>
</dbReference>
<dbReference type="PROSITE" id="PS51483">
    <property type="entry name" value="B5"/>
    <property type="match status" value="1"/>
</dbReference>
<dbReference type="Gene3D" id="2.40.50.140">
    <property type="entry name" value="Nucleic acid-binding proteins"/>
    <property type="match status" value="1"/>
</dbReference>
<dbReference type="SMART" id="SM00873">
    <property type="entry name" value="B3_4"/>
    <property type="match status" value="1"/>
</dbReference>
<dbReference type="InterPro" id="IPR045864">
    <property type="entry name" value="aa-tRNA-synth_II/BPL/LPL"/>
</dbReference>
<evidence type="ECO:0000256" key="3">
    <source>
        <dbReference type="ARBA" id="ARBA00011209"/>
    </source>
</evidence>
<dbReference type="PROSITE" id="PS50886">
    <property type="entry name" value="TRBD"/>
    <property type="match status" value="1"/>
</dbReference>
<evidence type="ECO:0000256" key="5">
    <source>
        <dbReference type="ARBA" id="ARBA00022555"/>
    </source>
</evidence>
<dbReference type="GO" id="GO:0004826">
    <property type="term" value="F:phenylalanine-tRNA ligase activity"/>
    <property type="evidence" value="ECO:0007669"/>
    <property type="project" value="UniProtKB-UniRule"/>
</dbReference>
<dbReference type="FunFam" id="2.40.50.140:FF:000045">
    <property type="entry name" value="Phenylalanine--tRNA ligase beta subunit"/>
    <property type="match status" value="1"/>
</dbReference>
<dbReference type="PANTHER" id="PTHR10947">
    <property type="entry name" value="PHENYLALANYL-TRNA SYNTHETASE BETA CHAIN AND LEUCINE-RICH REPEAT-CONTAINING PROTEIN 47"/>
    <property type="match status" value="1"/>
</dbReference>
<evidence type="ECO:0000259" key="18">
    <source>
        <dbReference type="PROSITE" id="PS51447"/>
    </source>
</evidence>
<comment type="catalytic activity">
    <reaction evidence="14 15">
        <text>tRNA(Phe) + L-phenylalanine + ATP = L-phenylalanyl-tRNA(Phe) + AMP + diphosphate + H(+)</text>
        <dbReference type="Rhea" id="RHEA:19413"/>
        <dbReference type="Rhea" id="RHEA-COMP:9668"/>
        <dbReference type="Rhea" id="RHEA-COMP:9699"/>
        <dbReference type="ChEBI" id="CHEBI:15378"/>
        <dbReference type="ChEBI" id="CHEBI:30616"/>
        <dbReference type="ChEBI" id="CHEBI:33019"/>
        <dbReference type="ChEBI" id="CHEBI:58095"/>
        <dbReference type="ChEBI" id="CHEBI:78442"/>
        <dbReference type="ChEBI" id="CHEBI:78531"/>
        <dbReference type="ChEBI" id="CHEBI:456215"/>
        <dbReference type="EC" id="6.1.1.20"/>
    </reaction>
</comment>
<dbReference type="NCBIfam" id="TIGR00472">
    <property type="entry name" value="pheT_bact"/>
    <property type="match status" value="1"/>
</dbReference>
<evidence type="ECO:0000256" key="13">
    <source>
        <dbReference type="ARBA" id="ARBA00023146"/>
    </source>
</evidence>
<evidence type="ECO:0000259" key="19">
    <source>
        <dbReference type="PROSITE" id="PS51483"/>
    </source>
</evidence>
<dbReference type="Gene3D" id="3.50.40.10">
    <property type="entry name" value="Phenylalanyl-trna Synthetase, Chain B, domain 3"/>
    <property type="match status" value="1"/>
</dbReference>
<dbReference type="EC" id="6.1.1.20" evidence="15"/>
<feature type="domain" description="FDX-ACB" evidence="18">
    <location>
        <begin position="713"/>
        <end position="806"/>
    </location>
</feature>
<dbReference type="GO" id="GO:0000287">
    <property type="term" value="F:magnesium ion binding"/>
    <property type="evidence" value="ECO:0007669"/>
    <property type="project" value="UniProtKB-UniRule"/>
</dbReference>
<dbReference type="RefSeq" id="WP_110516185.1">
    <property type="nucleotide sequence ID" value="NZ_PDOF01000001.1"/>
</dbReference>
<dbReference type="SUPFAM" id="SSF55681">
    <property type="entry name" value="Class II aaRS and biotin synthetases"/>
    <property type="match status" value="1"/>
</dbReference>
<dbReference type="CDD" id="cd00769">
    <property type="entry name" value="PheRS_beta_core"/>
    <property type="match status" value="1"/>
</dbReference>
<dbReference type="SUPFAM" id="SSF54991">
    <property type="entry name" value="Anticodon-binding domain of PheRS"/>
    <property type="match status" value="1"/>
</dbReference>
<keyword evidence="12 15" id="KW-0648">Protein biosynthesis</keyword>
<keyword evidence="11 16" id="KW-0694">RNA-binding</keyword>
<dbReference type="GO" id="GO:0005524">
    <property type="term" value="F:ATP binding"/>
    <property type="evidence" value="ECO:0007669"/>
    <property type="project" value="UniProtKB-UniRule"/>
</dbReference>
<dbReference type="HAMAP" id="MF_00283">
    <property type="entry name" value="Phe_tRNA_synth_beta1"/>
    <property type="match status" value="1"/>
</dbReference>
<dbReference type="PANTHER" id="PTHR10947:SF0">
    <property type="entry name" value="PHENYLALANINE--TRNA LIGASE BETA SUBUNIT"/>
    <property type="match status" value="1"/>
</dbReference>
<dbReference type="Pfam" id="PF03483">
    <property type="entry name" value="B3_4"/>
    <property type="match status" value="1"/>
</dbReference>
<evidence type="ECO:0000256" key="9">
    <source>
        <dbReference type="ARBA" id="ARBA00022840"/>
    </source>
</evidence>
<feature type="binding site" evidence="15">
    <location>
        <position position="472"/>
    </location>
    <ligand>
        <name>Mg(2+)</name>
        <dbReference type="ChEBI" id="CHEBI:18420"/>
        <note>shared with alpha subunit</note>
    </ligand>
</feature>
<comment type="similarity">
    <text evidence="2 15">Belongs to the phenylalanyl-tRNA synthetase beta subunit family. Type 1 subfamily.</text>
</comment>
<proteinExistence type="inferred from homology"/>
<reference evidence="20 21" key="1">
    <citation type="submission" date="2017-10" db="EMBL/GenBank/DDBJ databases">
        <title>Bacillus sp. nov., a halophilic bacterium isolated from a Yangshapao Lake.</title>
        <authorList>
            <person name="Wang H."/>
        </authorList>
    </citation>
    <scope>NUCLEOTIDE SEQUENCE [LARGE SCALE GENOMIC DNA]</scope>
    <source>
        <strain evidence="20 21">YSP-3</strain>
    </source>
</reference>
<dbReference type="Pfam" id="PF17759">
    <property type="entry name" value="tRNA_synthFbeta"/>
    <property type="match status" value="1"/>
</dbReference>
<comment type="caution">
    <text evidence="20">The sequence shown here is derived from an EMBL/GenBank/DDBJ whole genome shotgun (WGS) entry which is preliminary data.</text>
</comment>
<evidence type="ECO:0000313" key="20">
    <source>
        <dbReference type="EMBL" id="PYZ97273.1"/>
    </source>
</evidence>
<evidence type="ECO:0000256" key="16">
    <source>
        <dbReference type="PROSITE-ProRule" id="PRU00209"/>
    </source>
</evidence>
<evidence type="ECO:0000256" key="11">
    <source>
        <dbReference type="ARBA" id="ARBA00022884"/>
    </source>
</evidence>
<keyword evidence="21" id="KW-1185">Reference proteome</keyword>
<keyword evidence="7 15" id="KW-0479">Metal-binding</keyword>
<evidence type="ECO:0000256" key="12">
    <source>
        <dbReference type="ARBA" id="ARBA00022917"/>
    </source>
</evidence>
<protein>
    <recommendedName>
        <fullName evidence="15">Phenylalanine--tRNA ligase beta subunit</fullName>
        <ecNumber evidence="15">6.1.1.20</ecNumber>
    </recommendedName>
    <alternativeName>
        <fullName evidence="15">Phenylalanyl-tRNA synthetase beta subunit</fullName>
        <shortName evidence="15">PheRS</shortName>
    </alternativeName>
</protein>
<dbReference type="AlphaFoldDB" id="A0A2W0H5Y9"/>
<name>A0A2W0H5Y9_9BACI</name>
<dbReference type="GO" id="GO:0140096">
    <property type="term" value="F:catalytic activity, acting on a protein"/>
    <property type="evidence" value="ECO:0007669"/>
    <property type="project" value="UniProtKB-ARBA"/>
</dbReference>
<evidence type="ECO:0000259" key="17">
    <source>
        <dbReference type="PROSITE" id="PS50886"/>
    </source>
</evidence>
<dbReference type="InterPro" id="IPR041616">
    <property type="entry name" value="PheRS_beta_core"/>
</dbReference>
<feature type="domain" description="TRNA-binding" evidence="17">
    <location>
        <begin position="40"/>
        <end position="155"/>
    </location>
</feature>
<dbReference type="GO" id="GO:0009328">
    <property type="term" value="C:phenylalanine-tRNA ligase complex"/>
    <property type="evidence" value="ECO:0007669"/>
    <property type="project" value="TreeGrafter"/>
</dbReference>
<dbReference type="SMART" id="SM00874">
    <property type="entry name" value="B5"/>
    <property type="match status" value="1"/>
</dbReference>
<evidence type="ECO:0000256" key="8">
    <source>
        <dbReference type="ARBA" id="ARBA00022741"/>
    </source>
</evidence>
<evidence type="ECO:0000256" key="14">
    <source>
        <dbReference type="ARBA" id="ARBA00049255"/>
    </source>
</evidence>
<dbReference type="GO" id="GO:0000049">
    <property type="term" value="F:tRNA binding"/>
    <property type="evidence" value="ECO:0007669"/>
    <property type="project" value="UniProtKB-UniRule"/>
</dbReference>
<comment type="cofactor">
    <cofactor evidence="15">
        <name>Mg(2+)</name>
        <dbReference type="ChEBI" id="CHEBI:18420"/>
    </cofactor>
    <text evidence="15">Binds 2 magnesium ions per tetramer.</text>
</comment>
<dbReference type="SUPFAM" id="SSF46955">
    <property type="entry name" value="Putative DNA-binding domain"/>
    <property type="match status" value="1"/>
</dbReference>
<dbReference type="SUPFAM" id="SSF56037">
    <property type="entry name" value="PheT/TilS domain"/>
    <property type="match status" value="1"/>
</dbReference>
<keyword evidence="6 15" id="KW-0436">Ligase</keyword>
<dbReference type="SMART" id="SM00896">
    <property type="entry name" value="FDX-ACB"/>
    <property type="match status" value="1"/>
</dbReference>
<feature type="domain" description="B5" evidence="19">
    <location>
        <begin position="409"/>
        <end position="484"/>
    </location>
</feature>
<evidence type="ECO:0000256" key="4">
    <source>
        <dbReference type="ARBA" id="ARBA00022490"/>
    </source>
</evidence>
<dbReference type="PROSITE" id="PS51447">
    <property type="entry name" value="FDX_ACB"/>
    <property type="match status" value="1"/>
</dbReference>
<gene>
    <name evidence="15" type="primary">pheT</name>
    <name evidence="20" type="ORF">CR205_01310</name>
</gene>
<dbReference type="FunFam" id="3.50.40.10:FF:000001">
    <property type="entry name" value="Phenylalanine--tRNA ligase beta subunit"/>
    <property type="match status" value="1"/>
</dbReference>
<keyword evidence="10 15" id="KW-0460">Magnesium</keyword>
<dbReference type="InterPro" id="IPR033714">
    <property type="entry name" value="tRNA_bind_bactPheRS"/>
</dbReference>
<dbReference type="InterPro" id="IPR012340">
    <property type="entry name" value="NA-bd_OB-fold"/>
</dbReference>
<dbReference type="SUPFAM" id="SSF50249">
    <property type="entry name" value="Nucleic acid-binding proteins"/>
    <property type="match status" value="1"/>
</dbReference>
<sequence>MLVSYNWLKEYLNIDDYTPAQIAEKLTRSGVEVDILHELNQGISGVVVGHVLECEQHPDADKLKVCQVDVGEEENVQIVCGAKNVGKGQYVPVAKVGARLPGDFKIKKAKLRGQVSQGMICSLQELGYEGKLVSKSYSEGIFVFPNEVRPGADALEELNLNDTVLELDLTPNRSDCLSMIGTANEVGAILNREPKLPVSRVHAGAEKATDYVSVKVDDSEDTPYYGATIIRNVKISESPLWLQTRLMAAGVRPINNVVDITNFVLLEYGQPLHAFDFDRLGSREILVRRARNEEKIVTLDDQERILSDDHLVITNGDVPVALAGVMGGADSEVHGETTTILLEAAVFHGSVIRRAAKDTGLRSDASTRFEKGVDASRVTEAARRAASLMAELAGGEILEGVAEVDERDESRTRVELNLERLNGRLGTSLTDETVSDILHRLDFTFTKNARGFNVEVPKRRPDITIEVDLIEEVARLYGYDNIPTTLPDSVTTPGGLTKRQVLKRRSRRYLESAGLNEAITYALTTREKETSVRPGYITHDVKLALPMSEDRSTLRTTLVPHLLDALSHNRNRNSHDVALYELSSVFHTSVADLEFQPDEKLHLAGALTGTWHEHPWQQEKKQVDFFVVKGLVEGLIEELDTDGELVFEQDEIEGMHPGRGARVIVGGRNAGFLAQLHPALAKEWSLKEVYVYELDFDVLTENTKGDVRYEPIPRFPSIDRDIALVVDEKVSAGRIEAVIREEGGHLLRDVKLFDLYEGENLDRGKKSVAFALRYLDPERTLTDDDVSTVHNRVVEALEEKLGAVLRS</sequence>
<evidence type="ECO:0000256" key="6">
    <source>
        <dbReference type="ARBA" id="ARBA00022598"/>
    </source>
</evidence>
<dbReference type="InterPro" id="IPR036690">
    <property type="entry name" value="Fdx_antiC-bd_sf"/>
</dbReference>
<dbReference type="Pfam" id="PF03147">
    <property type="entry name" value="FDX-ACB"/>
    <property type="match status" value="1"/>
</dbReference>
<keyword evidence="9 15" id="KW-0067">ATP-binding</keyword>
<dbReference type="EMBL" id="PDOF01000001">
    <property type="protein sequence ID" value="PYZ97273.1"/>
    <property type="molecule type" value="Genomic_DNA"/>
</dbReference>
<dbReference type="InterPro" id="IPR004532">
    <property type="entry name" value="Phe-tRNA-ligase_IIc_bsu_bact"/>
</dbReference>
<feature type="binding site" evidence="15">
    <location>
        <position position="462"/>
    </location>
    <ligand>
        <name>Mg(2+)</name>
        <dbReference type="ChEBI" id="CHEBI:18420"/>
        <note>shared with alpha subunit</note>
    </ligand>
</feature>
<dbReference type="InterPro" id="IPR045060">
    <property type="entry name" value="Phe-tRNA-ligase_IIc_bsu"/>
</dbReference>
<evidence type="ECO:0000256" key="2">
    <source>
        <dbReference type="ARBA" id="ARBA00008653"/>
    </source>
</evidence>
<keyword evidence="5 16" id="KW-0820">tRNA-binding</keyword>
<dbReference type="Proteomes" id="UP000248066">
    <property type="component" value="Unassembled WGS sequence"/>
</dbReference>
<dbReference type="NCBIfam" id="NF045760">
    <property type="entry name" value="YtpR"/>
    <property type="match status" value="1"/>
</dbReference>
<dbReference type="CDD" id="cd02796">
    <property type="entry name" value="tRNA_bind_bactPheRS"/>
    <property type="match status" value="1"/>
</dbReference>
<evidence type="ECO:0000256" key="7">
    <source>
        <dbReference type="ARBA" id="ARBA00022723"/>
    </source>
</evidence>
<evidence type="ECO:0000256" key="10">
    <source>
        <dbReference type="ARBA" id="ARBA00022842"/>
    </source>
</evidence>
<dbReference type="Gene3D" id="3.30.70.380">
    <property type="entry name" value="Ferrodoxin-fold anticodon-binding domain"/>
    <property type="match status" value="1"/>
</dbReference>
<dbReference type="InterPro" id="IPR005121">
    <property type="entry name" value="Fdx_antiC-bd"/>
</dbReference>
<keyword evidence="13 15" id="KW-0030">Aminoacyl-tRNA synthetase</keyword>
<dbReference type="InterPro" id="IPR020825">
    <property type="entry name" value="Phe-tRNA_synthase-like_B3/B4"/>
</dbReference>
<evidence type="ECO:0000256" key="1">
    <source>
        <dbReference type="ARBA" id="ARBA00004496"/>
    </source>
</evidence>
<organism evidence="20 21">
    <name type="scientific">Alteribacter lacisalsi</name>
    <dbReference type="NCBI Taxonomy" id="2045244"/>
    <lineage>
        <taxon>Bacteria</taxon>
        <taxon>Bacillati</taxon>
        <taxon>Bacillota</taxon>
        <taxon>Bacilli</taxon>
        <taxon>Bacillales</taxon>
        <taxon>Bacillaceae</taxon>
        <taxon>Alteribacter</taxon>
    </lineage>
</organism>
<dbReference type="Gene3D" id="3.30.930.10">
    <property type="entry name" value="Bira Bifunctional Protein, Domain 2"/>
    <property type="match status" value="1"/>
</dbReference>
<dbReference type="InterPro" id="IPR005147">
    <property type="entry name" value="tRNA_synthase_B5-dom"/>
</dbReference>
<dbReference type="OrthoDB" id="9805455at2"/>
<evidence type="ECO:0000256" key="15">
    <source>
        <dbReference type="HAMAP-Rule" id="MF_00283"/>
    </source>
</evidence>
<comment type="subunit">
    <text evidence="3 15">Tetramer of two alpha and two beta subunits.</text>
</comment>
<dbReference type="Pfam" id="PF01588">
    <property type="entry name" value="tRNA_bind"/>
    <property type="match status" value="1"/>
</dbReference>
<dbReference type="FunFam" id="3.30.930.10:FF:000022">
    <property type="entry name" value="Phenylalanine--tRNA ligase beta subunit"/>
    <property type="match status" value="1"/>
</dbReference>
<dbReference type="InterPro" id="IPR005146">
    <property type="entry name" value="B3/B4_tRNA-bd"/>
</dbReference>
<dbReference type="FunFam" id="3.30.70.380:FF:000001">
    <property type="entry name" value="Phenylalanine--tRNA ligase beta subunit"/>
    <property type="match status" value="1"/>
</dbReference>